<organism evidence="1 2">
    <name type="scientific">Kitasatospora terrestris</name>
    <dbReference type="NCBI Taxonomy" id="258051"/>
    <lineage>
        <taxon>Bacteria</taxon>
        <taxon>Bacillati</taxon>
        <taxon>Actinomycetota</taxon>
        <taxon>Actinomycetes</taxon>
        <taxon>Kitasatosporales</taxon>
        <taxon>Streptomycetaceae</taxon>
        <taxon>Kitasatospora</taxon>
    </lineage>
</organism>
<proteinExistence type="predicted"/>
<comment type="caution">
    <text evidence="1">The sequence shown here is derived from an EMBL/GenBank/DDBJ whole genome shotgun (WGS) entry which is preliminary data.</text>
</comment>
<dbReference type="RefSeq" id="WP_345695236.1">
    <property type="nucleotide sequence ID" value="NZ_BAABIS010000001.1"/>
</dbReference>
<dbReference type="EMBL" id="BAABIS010000001">
    <property type="protein sequence ID" value="GAA4834726.1"/>
    <property type="molecule type" value="Genomic_DNA"/>
</dbReference>
<name>A0ABP9DCM2_9ACTN</name>
<dbReference type="Proteomes" id="UP001501752">
    <property type="component" value="Unassembled WGS sequence"/>
</dbReference>
<reference evidence="2" key="1">
    <citation type="journal article" date="2019" name="Int. J. Syst. Evol. Microbiol.">
        <title>The Global Catalogue of Microorganisms (GCM) 10K type strain sequencing project: providing services to taxonomists for standard genome sequencing and annotation.</title>
        <authorList>
            <consortium name="The Broad Institute Genomics Platform"/>
            <consortium name="The Broad Institute Genome Sequencing Center for Infectious Disease"/>
            <person name="Wu L."/>
            <person name="Ma J."/>
        </authorList>
    </citation>
    <scope>NUCLEOTIDE SEQUENCE [LARGE SCALE GENOMIC DNA]</scope>
    <source>
        <strain evidence="2">JCM 13006</strain>
    </source>
</reference>
<keyword evidence="2" id="KW-1185">Reference proteome</keyword>
<sequence length="174" mass="18715">MTTREAPATAAEAVQELREIAHGWVDGRRADPDLLIRAALRALVAGVDTPSVVLLAALFRGEEDQAPELFGQVMDELGFGFHPPKDYWEGRLALARWWAAEIAGGWLDPVEGAALIVEDVAEAYGKCEELAPMVDAMVALMDPVGAAYPDDVPAHLTRAARELLARIPPPSAPL</sequence>
<accession>A0ABP9DCM2</accession>
<evidence type="ECO:0000313" key="2">
    <source>
        <dbReference type="Proteomes" id="UP001501752"/>
    </source>
</evidence>
<protein>
    <submittedName>
        <fullName evidence="1">Uncharacterized protein</fullName>
    </submittedName>
</protein>
<evidence type="ECO:0000313" key="1">
    <source>
        <dbReference type="EMBL" id="GAA4834726.1"/>
    </source>
</evidence>
<gene>
    <name evidence="1" type="ORF">GCM10023235_06700</name>
</gene>